<proteinExistence type="predicted"/>
<comment type="caution">
    <text evidence="5">The sequence shown here is derived from an EMBL/GenBank/DDBJ whole genome shotgun (WGS) entry which is preliminary data.</text>
</comment>
<dbReference type="Proteomes" id="UP000078237">
    <property type="component" value="Unassembled WGS sequence"/>
</dbReference>
<dbReference type="STRING" id="100816.A0A175W9C0"/>
<dbReference type="InterPro" id="IPR036882">
    <property type="entry name" value="Alba-like_dom_sf"/>
</dbReference>
<dbReference type="VEuPathDB" id="FungiDB:MMYC01_203367"/>
<dbReference type="GO" id="GO:0004526">
    <property type="term" value="F:ribonuclease P activity"/>
    <property type="evidence" value="ECO:0007669"/>
    <property type="project" value="TreeGrafter"/>
</dbReference>
<dbReference type="Pfam" id="PF12328">
    <property type="entry name" value="Rpp20"/>
    <property type="match status" value="1"/>
</dbReference>
<accession>A0A175W9C0</accession>
<evidence type="ECO:0000313" key="6">
    <source>
        <dbReference type="Proteomes" id="UP000078237"/>
    </source>
</evidence>
<evidence type="ECO:0000256" key="4">
    <source>
        <dbReference type="SAM" id="MobiDB-lite"/>
    </source>
</evidence>
<dbReference type="OrthoDB" id="5416589at2759"/>
<dbReference type="PANTHER" id="PTHR28256">
    <property type="entry name" value="RIBONUCLEASES P/MRP PROTEIN SUBUNIT POP7"/>
    <property type="match status" value="1"/>
</dbReference>
<dbReference type="PANTHER" id="PTHR28256:SF1">
    <property type="entry name" value="RIBONUCLEASES P_MRP PROTEIN SUBUNIT POP7"/>
    <property type="match status" value="1"/>
</dbReference>
<dbReference type="InterPro" id="IPR020241">
    <property type="entry name" value="RNase_P/MRP_Pop7_fungi"/>
</dbReference>
<dbReference type="GO" id="GO:0000171">
    <property type="term" value="F:ribonuclease MRP activity"/>
    <property type="evidence" value="ECO:0007669"/>
    <property type="project" value="TreeGrafter"/>
</dbReference>
<dbReference type="GO" id="GO:0000172">
    <property type="term" value="C:ribonuclease MRP complex"/>
    <property type="evidence" value="ECO:0007669"/>
    <property type="project" value="InterPro"/>
</dbReference>
<evidence type="ECO:0000313" key="5">
    <source>
        <dbReference type="EMBL" id="KXX80316.1"/>
    </source>
</evidence>
<evidence type="ECO:0000256" key="2">
    <source>
        <dbReference type="ARBA" id="ARBA00022694"/>
    </source>
</evidence>
<dbReference type="GO" id="GO:0006364">
    <property type="term" value="P:rRNA processing"/>
    <property type="evidence" value="ECO:0007669"/>
    <property type="project" value="TreeGrafter"/>
</dbReference>
<dbReference type="GO" id="GO:0005655">
    <property type="term" value="C:nucleolar ribonuclease P complex"/>
    <property type="evidence" value="ECO:0007669"/>
    <property type="project" value="InterPro"/>
</dbReference>
<dbReference type="InterPro" id="IPR014612">
    <property type="entry name" value="Pop7/Rpp20"/>
</dbReference>
<name>A0A175W9C0_9PEZI</name>
<keyword evidence="3" id="KW-0539">Nucleus</keyword>
<reference evidence="5 6" key="1">
    <citation type="journal article" date="2016" name="Genome Announc.">
        <title>Genome Sequence of Madurella mycetomatis mm55, Isolated from a Human Mycetoma Case in Sudan.</title>
        <authorList>
            <person name="Smit S."/>
            <person name="Derks M.F."/>
            <person name="Bervoets S."/>
            <person name="Fahal A."/>
            <person name="van Leeuwen W."/>
            <person name="van Belkum A."/>
            <person name="van de Sande W.W."/>
        </authorList>
    </citation>
    <scope>NUCLEOTIDE SEQUENCE [LARGE SCALE GENOMIC DNA]</scope>
    <source>
        <strain evidence="6">mm55</strain>
    </source>
</reference>
<evidence type="ECO:0000256" key="1">
    <source>
        <dbReference type="ARBA" id="ARBA00004123"/>
    </source>
</evidence>
<dbReference type="Gene3D" id="3.30.110.20">
    <property type="entry name" value="Alba-like domain"/>
    <property type="match status" value="1"/>
</dbReference>
<feature type="region of interest" description="Disordered" evidence="4">
    <location>
        <begin position="1"/>
        <end position="49"/>
    </location>
</feature>
<sequence length="207" mass="22451">MSSTSEKRDSGFELKSLPNRPARKILPLPKGSRIQKRPLPGPSLAFKATNTLPTTAPAADSDGYIPPPRAAHTAIIKVSASASFMSLVKRARKALENGPQKTKGLPLTARMAALETRKSGKSEAAGSEGFIEDALDDVVLIATGKAIQKVIEIGCFFQREKELIVSTRTRTLQAIDDVVMQDEDAEEEDQVRVRNVSCIEVGIRWAP</sequence>
<gene>
    <name evidence="5" type="ORF">MMYC01_203367</name>
</gene>
<dbReference type="GO" id="GO:0000294">
    <property type="term" value="P:nuclear-transcribed mRNA catabolic process, RNase MRP-dependent"/>
    <property type="evidence" value="ECO:0007669"/>
    <property type="project" value="TreeGrafter"/>
</dbReference>
<comment type="subcellular location">
    <subcellularLocation>
        <location evidence="1">Nucleus</location>
    </subcellularLocation>
</comment>
<dbReference type="GO" id="GO:0003723">
    <property type="term" value="F:RNA binding"/>
    <property type="evidence" value="ECO:0007669"/>
    <property type="project" value="TreeGrafter"/>
</dbReference>
<dbReference type="EMBL" id="LCTW02000063">
    <property type="protein sequence ID" value="KXX80316.1"/>
    <property type="molecule type" value="Genomic_DNA"/>
</dbReference>
<feature type="compositionally biased region" description="Basic and acidic residues" evidence="4">
    <location>
        <begin position="1"/>
        <end position="12"/>
    </location>
</feature>
<keyword evidence="6" id="KW-1185">Reference proteome</keyword>
<keyword evidence="2" id="KW-0819">tRNA processing</keyword>
<evidence type="ECO:0000256" key="3">
    <source>
        <dbReference type="ARBA" id="ARBA00023242"/>
    </source>
</evidence>
<dbReference type="AlphaFoldDB" id="A0A175W9C0"/>
<protein>
    <submittedName>
        <fullName evidence="5">Ribonucleases P/MRP protein subunit POP7</fullName>
    </submittedName>
</protein>
<dbReference type="GO" id="GO:0001682">
    <property type="term" value="P:tRNA 5'-leader removal"/>
    <property type="evidence" value="ECO:0007669"/>
    <property type="project" value="InterPro"/>
</dbReference>
<dbReference type="GO" id="GO:0034965">
    <property type="term" value="P:intronic box C/D snoRNA processing"/>
    <property type="evidence" value="ECO:0007669"/>
    <property type="project" value="TreeGrafter"/>
</dbReference>
<organism evidence="5 6">
    <name type="scientific">Madurella mycetomatis</name>
    <dbReference type="NCBI Taxonomy" id="100816"/>
    <lineage>
        <taxon>Eukaryota</taxon>
        <taxon>Fungi</taxon>
        <taxon>Dikarya</taxon>
        <taxon>Ascomycota</taxon>
        <taxon>Pezizomycotina</taxon>
        <taxon>Sordariomycetes</taxon>
        <taxon>Sordariomycetidae</taxon>
        <taxon>Sordariales</taxon>
        <taxon>Sordariales incertae sedis</taxon>
        <taxon>Madurella</taxon>
    </lineage>
</organism>